<feature type="active site" evidence="9">
    <location>
        <position position="146"/>
    </location>
</feature>
<dbReference type="PANTHER" id="PTHR33695">
    <property type="entry name" value="LIPOPROTEIN SIGNAL PEPTIDASE"/>
    <property type="match status" value="1"/>
</dbReference>
<accession>A0A7T4UNX7</accession>
<evidence type="ECO:0000256" key="9">
    <source>
        <dbReference type="HAMAP-Rule" id="MF_00161"/>
    </source>
</evidence>
<keyword evidence="2 9" id="KW-1003">Cell membrane</keyword>
<comment type="pathway">
    <text evidence="9">Protein modification; lipoprotein biosynthesis (signal peptide cleavage).</text>
</comment>
<feature type="transmembrane region" description="Helical" evidence="9">
    <location>
        <begin position="156"/>
        <end position="176"/>
    </location>
</feature>
<dbReference type="NCBIfam" id="TIGR00077">
    <property type="entry name" value="lspA"/>
    <property type="match status" value="1"/>
</dbReference>
<comment type="subcellular location">
    <subcellularLocation>
        <location evidence="9">Cell membrane</location>
        <topology evidence="9">Multi-pass membrane protein</topology>
    </subcellularLocation>
</comment>
<evidence type="ECO:0000256" key="7">
    <source>
        <dbReference type="ARBA" id="ARBA00022989"/>
    </source>
</evidence>
<evidence type="ECO:0000256" key="2">
    <source>
        <dbReference type="ARBA" id="ARBA00022475"/>
    </source>
</evidence>
<gene>
    <name evidence="9" type="primary">lspA</name>
    <name evidence="13" type="ORF">I6N98_11670</name>
</gene>
<dbReference type="Proteomes" id="UP000596063">
    <property type="component" value="Chromosome"/>
</dbReference>
<comment type="similarity">
    <text evidence="1 9 11">Belongs to the peptidase A8 family.</text>
</comment>
<feature type="active site" evidence="9">
    <location>
        <position position="164"/>
    </location>
</feature>
<protein>
    <recommendedName>
        <fullName evidence="9">Lipoprotein signal peptidase</fullName>
        <ecNumber evidence="9">3.4.23.36</ecNumber>
    </recommendedName>
    <alternativeName>
        <fullName evidence="9">Prolipoprotein signal peptidase</fullName>
    </alternativeName>
    <alternativeName>
        <fullName evidence="9">Signal peptidase II</fullName>
        <shortName evidence="9">SPase II</shortName>
    </alternativeName>
</protein>
<dbReference type="EC" id="3.4.23.36" evidence="9"/>
<dbReference type="PANTHER" id="PTHR33695:SF1">
    <property type="entry name" value="LIPOPROTEIN SIGNAL PEPTIDASE"/>
    <property type="match status" value="1"/>
</dbReference>
<feature type="transmembrane region" description="Helical" evidence="9">
    <location>
        <begin position="33"/>
        <end position="53"/>
    </location>
</feature>
<evidence type="ECO:0000256" key="10">
    <source>
        <dbReference type="RuleBase" id="RU000594"/>
    </source>
</evidence>
<reference evidence="13 14" key="1">
    <citation type="submission" date="2020-12" db="EMBL/GenBank/DDBJ databases">
        <authorList>
            <person name="Shan Y."/>
        </authorList>
    </citation>
    <scope>NUCLEOTIDE SEQUENCE [LARGE SCALE GENOMIC DNA]</scope>
    <source>
        <strain evidence="14">csc3.9</strain>
    </source>
</reference>
<proteinExistence type="inferred from homology"/>
<evidence type="ECO:0000256" key="12">
    <source>
        <dbReference type="SAM" id="MobiDB-lite"/>
    </source>
</evidence>
<keyword evidence="7 9" id="KW-1133">Transmembrane helix</keyword>
<feature type="region of interest" description="Disordered" evidence="12">
    <location>
        <begin position="1"/>
        <end position="21"/>
    </location>
</feature>
<keyword evidence="5 9" id="KW-0064">Aspartyl protease</keyword>
<dbReference type="RefSeq" id="WP_198568533.1">
    <property type="nucleotide sequence ID" value="NZ_CP066167.1"/>
</dbReference>
<evidence type="ECO:0000256" key="5">
    <source>
        <dbReference type="ARBA" id="ARBA00022750"/>
    </source>
</evidence>
<evidence type="ECO:0000256" key="4">
    <source>
        <dbReference type="ARBA" id="ARBA00022692"/>
    </source>
</evidence>
<comment type="function">
    <text evidence="9 10">This protein specifically catalyzes the removal of signal peptides from prolipoproteins.</text>
</comment>
<evidence type="ECO:0000256" key="1">
    <source>
        <dbReference type="ARBA" id="ARBA00006139"/>
    </source>
</evidence>
<keyword evidence="4 9" id="KW-0812">Transmembrane</keyword>
<sequence length="197" mass="21604">MPKVNAGSNSTSTESLGESQSAAERASQRRSRLLWLVMIGVVIGLDQLSKYLAESMLSYARPVEILPVLNMTLHYNTGAAFSMLSDAGGWQRWLFTAIAVGVSVYLLVWLMRLRREQWLLSMSLAMIVGGALGNLIDRLHLGHVVDFISVHWGASYFPTFNVADAAISVGAVLLVLDTWLHPTPEHVKAGKPKEDGK</sequence>
<dbReference type="KEGG" id="snan:I6N98_11670"/>
<evidence type="ECO:0000256" key="6">
    <source>
        <dbReference type="ARBA" id="ARBA00022801"/>
    </source>
</evidence>
<dbReference type="PROSITE" id="PS00855">
    <property type="entry name" value="SPASE_II"/>
    <property type="match status" value="1"/>
</dbReference>
<keyword evidence="6 9" id="KW-0378">Hydrolase</keyword>
<feature type="transmembrane region" description="Helical" evidence="9">
    <location>
        <begin position="93"/>
        <end position="111"/>
    </location>
</feature>
<dbReference type="PRINTS" id="PR00781">
    <property type="entry name" value="LIPOSIGPTASE"/>
</dbReference>
<feature type="transmembrane region" description="Helical" evidence="9">
    <location>
        <begin position="118"/>
        <end position="136"/>
    </location>
</feature>
<dbReference type="HAMAP" id="MF_00161">
    <property type="entry name" value="LspA"/>
    <property type="match status" value="1"/>
</dbReference>
<keyword evidence="13" id="KW-0449">Lipoprotein</keyword>
<evidence type="ECO:0000256" key="3">
    <source>
        <dbReference type="ARBA" id="ARBA00022670"/>
    </source>
</evidence>
<dbReference type="GO" id="GO:0004190">
    <property type="term" value="F:aspartic-type endopeptidase activity"/>
    <property type="evidence" value="ECO:0007669"/>
    <property type="project" value="UniProtKB-UniRule"/>
</dbReference>
<keyword evidence="14" id="KW-1185">Reference proteome</keyword>
<dbReference type="GO" id="GO:0006508">
    <property type="term" value="P:proteolysis"/>
    <property type="evidence" value="ECO:0007669"/>
    <property type="project" value="UniProtKB-KW"/>
</dbReference>
<feature type="compositionally biased region" description="Polar residues" evidence="12">
    <location>
        <begin position="1"/>
        <end position="17"/>
    </location>
</feature>
<evidence type="ECO:0000256" key="11">
    <source>
        <dbReference type="RuleBase" id="RU004181"/>
    </source>
</evidence>
<evidence type="ECO:0000313" key="13">
    <source>
        <dbReference type="EMBL" id="QQD17031.1"/>
    </source>
</evidence>
<dbReference type="AlphaFoldDB" id="A0A7T4UNX7"/>
<name>A0A7T4UNX7_9GAMM</name>
<evidence type="ECO:0000313" key="14">
    <source>
        <dbReference type="Proteomes" id="UP000596063"/>
    </source>
</evidence>
<comment type="catalytic activity">
    <reaction evidence="9 10">
        <text>Release of signal peptides from bacterial membrane prolipoproteins. Hydrolyzes -Xaa-Yaa-Zaa-|-(S,diacylglyceryl)Cys-, in which Xaa is hydrophobic (preferably Leu), and Yaa (Ala or Ser) and Zaa (Gly or Ala) have small, neutral side chains.</text>
        <dbReference type="EC" id="3.4.23.36"/>
    </reaction>
</comment>
<evidence type="ECO:0000256" key="8">
    <source>
        <dbReference type="ARBA" id="ARBA00023136"/>
    </source>
</evidence>
<organism evidence="13 14">
    <name type="scientific">Spongiibacter nanhainus</name>
    <dbReference type="NCBI Taxonomy" id="2794344"/>
    <lineage>
        <taxon>Bacteria</taxon>
        <taxon>Pseudomonadati</taxon>
        <taxon>Pseudomonadota</taxon>
        <taxon>Gammaproteobacteria</taxon>
        <taxon>Cellvibrionales</taxon>
        <taxon>Spongiibacteraceae</taxon>
        <taxon>Spongiibacter</taxon>
    </lineage>
</organism>
<dbReference type="EMBL" id="CP066167">
    <property type="protein sequence ID" value="QQD17031.1"/>
    <property type="molecule type" value="Genomic_DNA"/>
</dbReference>
<dbReference type="Pfam" id="PF01252">
    <property type="entry name" value="Peptidase_A8"/>
    <property type="match status" value="1"/>
</dbReference>
<keyword evidence="3 9" id="KW-0645">Protease</keyword>
<dbReference type="InterPro" id="IPR001872">
    <property type="entry name" value="Peptidase_A8"/>
</dbReference>
<dbReference type="GO" id="GO:0005886">
    <property type="term" value="C:plasma membrane"/>
    <property type="evidence" value="ECO:0007669"/>
    <property type="project" value="UniProtKB-SubCell"/>
</dbReference>
<keyword evidence="8 9" id="KW-0472">Membrane</keyword>
<dbReference type="UniPathway" id="UPA00665"/>